<name>M1Y393_NATM8</name>
<feature type="compositionally biased region" description="Basic and acidic residues" evidence="1">
    <location>
        <begin position="70"/>
        <end position="87"/>
    </location>
</feature>
<proteinExistence type="predicted"/>
<evidence type="ECO:0000313" key="2">
    <source>
        <dbReference type="EMBL" id="CCQ36977.1"/>
    </source>
</evidence>
<dbReference type="eggNOG" id="arCOG06180">
    <property type="taxonomic scope" value="Archaea"/>
</dbReference>
<sequence>MVPTRRRVCALLGSAALAGCSDALDADSEADGETGTPAEEPTPSGEPTATEEPTPTETDTPVEEATPEEPDLRDRESELPELIRESLTAARDRIDAAVEMYADSAGGDPDAGTPLASVSLSAEPDRIDISRELSTANDRLSGATSRASRRRIDDDRFQRLTGLLGAEIGTLRAAVDAHQRLARGYRSAESVVELADQRAYRLAESNHEELGERRSETTDAIETARTALEPIEAASGAERTALQTGGHGDLLDRLEAGAATLGTYHDALEAVPSAFSDVDDAEGELGNDDERAFSLSTLASEDLEAAESTIESADPPASVEPVESSLLGPIRETLETARAVRDEAAEGID</sequence>
<dbReference type="AlphaFoldDB" id="M1Y393"/>
<dbReference type="KEGG" id="nmo:Nmlp_2825"/>
<gene>
    <name evidence="2" type="ordered locus">Nmlp_2825</name>
</gene>
<dbReference type="EMBL" id="HF582854">
    <property type="protein sequence ID" value="CCQ36977.1"/>
    <property type="molecule type" value="Genomic_DNA"/>
</dbReference>
<evidence type="ECO:0000256" key="1">
    <source>
        <dbReference type="SAM" id="MobiDB-lite"/>
    </source>
</evidence>
<dbReference type="RefSeq" id="WP_015409743.1">
    <property type="nucleotide sequence ID" value="NC_020388.1"/>
</dbReference>
<feature type="compositionally biased region" description="Low complexity" evidence="1">
    <location>
        <begin position="33"/>
        <end position="59"/>
    </location>
</feature>
<dbReference type="STRING" id="268739.Nmlp_2825"/>
<dbReference type="Proteomes" id="UP000011867">
    <property type="component" value="Chromosome"/>
</dbReference>
<reference evidence="2 3" key="1">
    <citation type="journal article" date="2013" name="Genome Announc.">
        <title>Genome of the haloarchaeon Natronomonas moolapensis, a neutrophilic member of a previously haloalkaliphilic genus.</title>
        <authorList>
            <person name="Dyall-Smith M.L."/>
            <person name="Pfeiffer F."/>
            <person name="Oberwinkler T."/>
            <person name="Klee K."/>
            <person name="Rampp M."/>
            <person name="Palm P."/>
            <person name="Gross K."/>
            <person name="Schuster S.C."/>
            <person name="Oesterhelt D."/>
        </authorList>
    </citation>
    <scope>NUCLEOTIDE SEQUENCE [LARGE SCALE GENOMIC DNA]</scope>
    <source>
        <strain evidence="3">DSM 18674 / JCM 14361 / 8.8.11</strain>
    </source>
</reference>
<organism evidence="2 3">
    <name type="scientific">Natronomonas moolapensis (strain DSM 18674 / CECT 7526 / JCM 14361 / 8.8.11)</name>
    <dbReference type="NCBI Taxonomy" id="268739"/>
    <lineage>
        <taxon>Archaea</taxon>
        <taxon>Methanobacteriati</taxon>
        <taxon>Methanobacteriota</taxon>
        <taxon>Stenosarchaea group</taxon>
        <taxon>Halobacteria</taxon>
        <taxon>Halobacteriales</taxon>
        <taxon>Natronomonadaceae</taxon>
        <taxon>Natronomonas</taxon>
    </lineage>
</organism>
<evidence type="ECO:0000313" key="3">
    <source>
        <dbReference type="Proteomes" id="UP000011867"/>
    </source>
</evidence>
<dbReference type="HOGENOM" id="CLU_793703_0_0_2"/>
<feature type="region of interest" description="Disordered" evidence="1">
    <location>
        <begin position="303"/>
        <end position="325"/>
    </location>
</feature>
<feature type="compositionally biased region" description="Acidic residues" evidence="1">
    <location>
        <begin position="60"/>
        <end position="69"/>
    </location>
</feature>
<keyword evidence="3" id="KW-1185">Reference proteome</keyword>
<dbReference type="PROSITE" id="PS51257">
    <property type="entry name" value="PROKAR_LIPOPROTEIN"/>
    <property type="match status" value="1"/>
</dbReference>
<feature type="region of interest" description="Disordered" evidence="1">
    <location>
        <begin position="18"/>
        <end position="87"/>
    </location>
</feature>
<protein>
    <submittedName>
        <fullName evidence="2">Probable secreted glycoprotein</fullName>
    </submittedName>
</protein>
<accession>M1Y393</accession>
<dbReference type="GeneID" id="14651526"/>